<dbReference type="AlphaFoldDB" id="I0Q2X1"/>
<dbReference type="Pfam" id="PF13707">
    <property type="entry name" value="RloB"/>
    <property type="match status" value="1"/>
</dbReference>
<dbReference type="PATRIC" id="fig|1095741.3.peg.922"/>
<name>I0Q2X1_STROR</name>
<proteinExistence type="predicted"/>
<comment type="caution">
    <text evidence="1">The sequence shown here is derived from an EMBL/GenBank/DDBJ whole genome shotgun (WGS) entry which is preliminary data.</text>
</comment>
<organism evidence="1 2">
    <name type="scientific">Streptococcus oralis SK610</name>
    <dbReference type="NCBI Taxonomy" id="1095741"/>
    <lineage>
        <taxon>Bacteria</taxon>
        <taxon>Bacillati</taxon>
        <taxon>Bacillota</taxon>
        <taxon>Bacilli</taxon>
        <taxon>Lactobacillales</taxon>
        <taxon>Streptococcaceae</taxon>
        <taxon>Streptococcus</taxon>
    </lineage>
</organism>
<evidence type="ECO:0000313" key="1">
    <source>
        <dbReference type="EMBL" id="EIC75623.1"/>
    </source>
</evidence>
<evidence type="ECO:0000313" key="2">
    <source>
        <dbReference type="Proteomes" id="UP000004548"/>
    </source>
</evidence>
<protein>
    <submittedName>
        <fullName evidence="1">RloB-like protein</fullName>
    </submittedName>
</protein>
<dbReference type="Proteomes" id="UP000004548">
    <property type="component" value="Unassembled WGS sequence"/>
</dbReference>
<gene>
    <name evidence="1" type="ORF">HMPREF1115_1113</name>
</gene>
<dbReference type="InterPro" id="IPR025591">
    <property type="entry name" value="RloB"/>
</dbReference>
<dbReference type="RefSeq" id="WP_000091131.1">
    <property type="nucleotide sequence ID" value="NZ_AJKQ01000017.1"/>
</dbReference>
<accession>I0Q2X1</accession>
<sequence>MSRRKSQERKNPPQIKLYTEGETEVIYFDALRSIVGIKDGIGFSAKQVNKQGLDLFYYVKRCYTRHNFETSPVKIVLVIDKDNTSSEDLTTLKSLCEKNNYELVFSNKCFELWLLLHYEKVTRTLDAEQLIEQLEHHLSKEYKKTDQKTITVISSLYAQALSNSDHMASIVNNFDINPYTNVNRFLRTFFDI</sequence>
<reference evidence="1 2" key="1">
    <citation type="submission" date="2012-03" db="EMBL/GenBank/DDBJ databases">
        <authorList>
            <person name="Durkin A.S."/>
            <person name="McCorrison J."/>
            <person name="Torralba M."/>
            <person name="Gillis M."/>
            <person name="Methe B."/>
            <person name="Sutton G."/>
            <person name="Nelson K.E."/>
        </authorList>
    </citation>
    <scope>NUCLEOTIDE SEQUENCE [LARGE SCALE GENOMIC DNA]</scope>
    <source>
        <strain evidence="1 2">SK610</strain>
    </source>
</reference>
<dbReference type="EMBL" id="AJKQ01000017">
    <property type="protein sequence ID" value="EIC75623.1"/>
    <property type="molecule type" value="Genomic_DNA"/>
</dbReference>